<dbReference type="RefSeq" id="WP_061836706.1">
    <property type="nucleotide sequence ID" value="NZ_LUKE01000006.1"/>
</dbReference>
<organism evidence="2 3">
    <name type="scientific">Bdellovibrio bacteriovorus</name>
    <dbReference type="NCBI Taxonomy" id="959"/>
    <lineage>
        <taxon>Bacteria</taxon>
        <taxon>Pseudomonadati</taxon>
        <taxon>Bdellovibrionota</taxon>
        <taxon>Bdellovibrionia</taxon>
        <taxon>Bdellovibrionales</taxon>
        <taxon>Pseudobdellovibrionaceae</taxon>
        <taxon>Bdellovibrio</taxon>
    </lineage>
</organism>
<dbReference type="GO" id="GO:0003677">
    <property type="term" value="F:DNA binding"/>
    <property type="evidence" value="ECO:0007669"/>
    <property type="project" value="InterPro"/>
</dbReference>
<reference evidence="2 3" key="1">
    <citation type="submission" date="2016-03" db="EMBL/GenBank/DDBJ databases">
        <authorList>
            <person name="Ploux O."/>
        </authorList>
    </citation>
    <scope>NUCLEOTIDE SEQUENCE [LARGE SCALE GENOMIC DNA]</scope>
    <source>
        <strain evidence="2 3">R0</strain>
    </source>
</reference>
<dbReference type="AlphaFoldDB" id="A0A150WF82"/>
<name>A0A150WF82_BDEBC</name>
<dbReference type="InterPro" id="IPR025537">
    <property type="entry name" value="DUF4423"/>
</dbReference>
<keyword evidence="3" id="KW-1185">Reference proteome</keyword>
<dbReference type="SUPFAM" id="SSF47413">
    <property type="entry name" value="lambda repressor-like DNA-binding domains"/>
    <property type="match status" value="1"/>
</dbReference>
<gene>
    <name evidence="2" type="ORF">AZI86_18140</name>
</gene>
<dbReference type="Pfam" id="PF01381">
    <property type="entry name" value="HTH_3"/>
    <property type="match status" value="1"/>
</dbReference>
<comment type="caution">
    <text evidence="2">The sequence shown here is derived from an EMBL/GenBank/DDBJ whole genome shotgun (WGS) entry which is preliminary data.</text>
</comment>
<dbReference type="OrthoDB" id="5296099at2"/>
<evidence type="ECO:0000313" key="2">
    <source>
        <dbReference type="EMBL" id="KYG61624.1"/>
    </source>
</evidence>
<dbReference type="InterPro" id="IPR011873">
    <property type="entry name" value="CHP02147"/>
</dbReference>
<dbReference type="Proteomes" id="UP000075320">
    <property type="component" value="Unassembled WGS sequence"/>
</dbReference>
<dbReference type="Gene3D" id="1.10.260.40">
    <property type="entry name" value="lambda repressor-like DNA-binding domains"/>
    <property type="match status" value="1"/>
</dbReference>
<dbReference type="Pfam" id="PF14394">
    <property type="entry name" value="DUF4423"/>
    <property type="match status" value="1"/>
</dbReference>
<evidence type="ECO:0000259" key="1">
    <source>
        <dbReference type="PROSITE" id="PS50943"/>
    </source>
</evidence>
<accession>A0A150WF82</accession>
<dbReference type="InterPro" id="IPR001387">
    <property type="entry name" value="Cro/C1-type_HTH"/>
</dbReference>
<dbReference type="EMBL" id="LUKE01000006">
    <property type="protein sequence ID" value="KYG61624.1"/>
    <property type="molecule type" value="Genomic_DNA"/>
</dbReference>
<proteinExistence type="predicted"/>
<dbReference type="NCBIfam" id="TIGR02147">
    <property type="entry name" value="Fsuc_second"/>
    <property type="match status" value="1"/>
</dbReference>
<dbReference type="CDD" id="cd00093">
    <property type="entry name" value="HTH_XRE"/>
    <property type="match status" value="1"/>
</dbReference>
<dbReference type="PROSITE" id="PS50943">
    <property type="entry name" value="HTH_CROC1"/>
    <property type="match status" value="1"/>
</dbReference>
<dbReference type="InterPro" id="IPR010982">
    <property type="entry name" value="Lambda_DNA-bd_dom_sf"/>
</dbReference>
<protein>
    <recommendedName>
        <fullName evidence="1">HTH cro/C1-type domain-containing protein</fullName>
    </recommendedName>
</protein>
<sequence>METESSVQNYASGLLKRELELRKQKNPRYSLRSFAKNLGMSPAQLSQLISGKRKFSPESLRQVSEQLHLSPEQVATLFSRTLMPQPAGSPEEQKRKKLAEDEFRTIADWYHLAILCLGKIRGANADAFWMADRLGITPAQAREALARLVRLQIIEEGKIFKRKTPSLNISSEIPSAAIQSYHHSLLNMAQEKLRDTPPERRDFSAMTVATDPAKLPEIRKMIEEFQDRLAAFAEPGNPQEVFVFSCQFFSLERNK</sequence>
<feature type="domain" description="HTH cro/C1-type" evidence="1">
    <location>
        <begin position="20"/>
        <end position="74"/>
    </location>
</feature>
<dbReference type="SMART" id="SM00530">
    <property type="entry name" value="HTH_XRE"/>
    <property type="match status" value="1"/>
</dbReference>
<evidence type="ECO:0000313" key="3">
    <source>
        <dbReference type="Proteomes" id="UP000075320"/>
    </source>
</evidence>